<dbReference type="Pfam" id="PF13476">
    <property type="entry name" value="AAA_23"/>
    <property type="match status" value="1"/>
</dbReference>
<dbReference type="EMBL" id="MT142489">
    <property type="protein sequence ID" value="QJA82505.1"/>
    <property type="molecule type" value="Genomic_DNA"/>
</dbReference>
<sequence length="503" mass="53964">MKIQQLTIKDFKGIEEADLHPGQLTLISGGNGQGKSSILDAIKAAFQGGDARLIRAGADKASIFVDLAELKITRTITEKGNYPKVTTADGMSPSSPQKFLATLLDLKFAFNPLEFNALKPVEQRECLLKLTQAVLTEEQVEAACGGLPPVALTGHGLDVAARLQKWFEGERTAAKAEAKRAEERVTVSGAAIPEGFGERLDAAGGVEDAAIDWGTEREASAAKLADLAAARRAVEQGRAKRAELGAKLAGARAESARARETERRGNRIGRDLPLQGDLEAEEARLVDALAKVRATLANVRAARKTYEEACIQRVHAEARIDELTGLLEALPALPSTTAEDEAALRATIEEREADLEALAAWDTHQANTAALAKAEEVVAAADKQVKFWMREMPARLLAAADLPIAGLSFDGDRVLVDGVDLAERSGSERLLMAVELFKRLNHDAQVKYVPADGLEQLDPETRAEFLAMAEADEEWQYIMTVVTGPEGLPGSVVVKGGRIEGAK</sequence>
<evidence type="ECO:0000259" key="1">
    <source>
        <dbReference type="Pfam" id="PF13476"/>
    </source>
</evidence>
<protein>
    <submittedName>
        <fullName evidence="2">Putative ATPase domain containing protein</fullName>
    </submittedName>
</protein>
<dbReference type="GO" id="GO:0006302">
    <property type="term" value="P:double-strand break repair"/>
    <property type="evidence" value="ECO:0007669"/>
    <property type="project" value="InterPro"/>
</dbReference>
<feature type="domain" description="Rad50/SbcC-type AAA" evidence="1">
    <location>
        <begin position="5"/>
        <end position="53"/>
    </location>
</feature>
<gene>
    <name evidence="3" type="ORF">MM415A00401_0017</name>
    <name evidence="2" type="ORF">MM415B00765_0012</name>
</gene>
<dbReference type="SUPFAM" id="SSF52540">
    <property type="entry name" value="P-loop containing nucleoside triphosphate hydrolases"/>
    <property type="match status" value="1"/>
</dbReference>
<organism evidence="2">
    <name type="scientific">viral metagenome</name>
    <dbReference type="NCBI Taxonomy" id="1070528"/>
    <lineage>
        <taxon>unclassified sequences</taxon>
        <taxon>metagenomes</taxon>
        <taxon>organismal metagenomes</taxon>
    </lineage>
</organism>
<dbReference type="GO" id="GO:0000731">
    <property type="term" value="P:DNA synthesis involved in DNA repair"/>
    <property type="evidence" value="ECO:0007669"/>
    <property type="project" value="TreeGrafter"/>
</dbReference>
<dbReference type="InterPro" id="IPR038729">
    <property type="entry name" value="Rad50/SbcC_AAA"/>
</dbReference>
<dbReference type="Gene3D" id="3.40.50.300">
    <property type="entry name" value="P-loop containing nucleotide triphosphate hydrolases"/>
    <property type="match status" value="1"/>
</dbReference>
<accession>A0A6M3J0Z8</accession>
<name>A0A6M3J0Z8_9ZZZZ</name>
<evidence type="ECO:0000313" key="3">
    <source>
        <dbReference type="EMBL" id="QJA82505.1"/>
    </source>
</evidence>
<proteinExistence type="predicted"/>
<dbReference type="AlphaFoldDB" id="A0A6M3J0Z8"/>
<evidence type="ECO:0000313" key="2">
    <source>
        <dbReference type="EMBL" id="QJA62512.1"/>
    </source>
</evidence>
<dbReference type="GO" id="GO:0016887">
    <property type="term" value="F:ATP hydrolysis activity"/>
    <property type="evidence" value="ECO:0007669"/>
    <property type="project" value="InterPro"/>
</dbReference>
<dbReference type="InterPro" id="IPR027417">
    <property type="entry name" value="P-loop_NTPase"/>
</dbReference>
<dbReference type="PANTHER" id="PTHR32182:SF0">
    <property type="entry name" value="DNA REPLICATION AND REPAIR PROTEIN RECF"/>
    <property type="match status" value="1"/>
</dbReference>
<reference evidence="2" key="1">
    <citation type="submission" date="2020-03" db="EMBL/GenBank/DDBJ databases">
        <title>The deep terrestrial virosphere.</title>
        <authorList>
            <person name="Holmfeldt K."/>
            <person name="Nilsson E."/>
            <person name="Simone D."/>
            <person name="Lopez-Fernandez M."/>
            <person name="Wu X."/>
            <person name="de Brujin I."/>
            <person name="Lundin D."/>
            <person name="Andersson A."/>
            <person name="Bertilsson S."/>
            <person name="Dopson M."/>
        </authorList>
    </citation>
    <scope>NUCLEOTIDE SEQUENCE</scope>
    <source>
        <strain evidence="3">MM415A00401</strain>
        <strain evidence="2">MM415B00765</strain>
    </source>
</reference>
<dbReference type="PANTHER" id="PTHR32182">
    <property type="entry name" value="DNA REPLICATION AND REPAIR PROTEIN RECF"/>
    <property type="match status" value="1"/>
</dbReference>
<dbReference type="EMBL" id="MT141473">
    <property type="protein sequence ID" value="QJA62512.1"/>
    <property type="molecule type" value="Genomic_DNA"/>
</dbReference>